<dbReference type="InterPro" id="IPR000620">
    <property type="entry name" value="EamA_dom"/>
</dbReference>
<evidence type="ECO:0000256" key="1">
    <source>
        <dbReference type="ARBA" id="ARBA00004651"/>
    </source>
</evidence>
<evidence type="ECO:0000313" key="8">
    <source>
        <dbReference type="EMBL" id="NML42438.1"/>
    </source>
</evidence>
<feature type="domain" description="EamA" evidence="7">
    <location>
        <begin position="158"/>
        <end position="294"/>
    </location>
</feature>
<feature type="transmembrane region" description="Helical" evidence="6">
    <location>
        <begin position="40"/>
        <end position="60"/>
    </location>
</feature>
<dbReference type="SUPFAM" id="SSF103481">
    <property type="entry name" value="Multidrug resistance efflux transporter EmrE"/>
    <property type="match status" value="2"/>
</dbReference>
<evidence type="ECO:0000256" key="2">
    <source>
        <dbReference type="ARBA" id="ARBA00022475"/>
    </source>
</evidence>
<keyword evidence="4 6" id="KW-1133">Transmembrane helix</keyword>
<evidence type="ECO:0000313" key="9">
    <source>
        <dbReference type="Proteomes" id="UP000541185"/>
    </source>
</evidence>
<dbReference type="EMBL" id="JABBFX010000001">
    <property type="protein sequence ID" value="NML42438.1"/>
    <property type="molecule type" value="Genomic_DNA"/>
</dbReference>
<evidence type="ECO:0000256" key="4">
    <source>
        <dbReference type="ARBA" id="ARBA00022989"/>
    </source>
</evidence>
<feature type="transmembrane region" description="Helical" evidence="6">
    <location>
        <begin position="221"/>
        <end position="240"/>
    </location>
</feature>
<name>A0A848H3V0_9BURK</name>
<comment type="subcellular location">
    <subcellularLocation>
        <location evidence="1">Cell membrane</location>
        <topology evidence="1">Multi-pass membrane protein</topology>
    </subcellularLocation>
</comment>
<dbReference type="PANTHER" id="PTHR32322:SF18">
    <property type="entry name" value="S-ADENOSYLMETHIONINE_S-ADENOSYLHOMOCYSTEINE TRANSPORTER"/>
    <property type="match status" value="1"/>
</dbReference>
<accession>A0A848H3V0</accession>
<evidence type="ECO:0000256" key="5">
    <source>
        <dbReference type="ARBA" id="ARBA00023136"/>
    </source>
</evidence>
<feature type="transmembrane region" description="Helical" evidence="6">
    <location>
        <begin position="98"/>
        <end position="116"/>
    </location>
</feature>
<comment type="caution">
    <text evidence="8">The sequence shown here is derived from an EMBL/GenBank/DDBJ whole genome shotgun (WGS) entry which is preliminary data.</text>
</comment>
<keyword evidence="3 6" id="KW-0812">Transmembrane</keyword>
<feature type="domain" description="EamA" evidence="7">
    <location>
        <begin position="14"/>
        <end position="143"/>
    </location>
</feature>
<dbReference type="InterPro" id="IPR050638">
    <property type="entry name" value="AA-Vitamin_Transporters"/>
</dbReference>
<dbReference type="RefSeq" id="WP_169416647.1">
    <property type="nucleotide sequence ID" value="NZ_JABBFX010000001.1"/>
</dbReference>
<protein>
    <submittedName>
        <fullName evidence="8">DMT family transporter</fullName>
    </submittedName>
</protein>
<keyword evidence="2" id="KW-1003">Cell membrane</keyword>
<dbReference type="Proteomes" id="UP000541185">
    <property type="component" value="Unassembled WGS sequence"/>
</dbReference>
<dbReference type="AlphaFoldDB" id="A0A848H3V0"/>
<evidence type="ECO:0000259" key="7">
    <source>
        <dbReference type="Pfam" id="PF00892"/>
    </source>
</evidence>
<feature type="transmembrane region" description="Helical" evidence="6">
    <location>
        <begin position="128"/>
        <end position="149"/>
    </location>
</feature>
<feature type="transmembrane region" description="Helical" evidence="6">
    <location>
        <begin position="191"/>
        <end position="209"/>
    </location>
</feature>
<feature type="transmembrane region" description="Helical" evidence="6">
    <location>
        <begin position="252"/>
        <end position="271"/>
    </location>
</feature>
<keyword evidence="5 6" id="KW-0472">Membrane</keyword>
<organism evidence="8 9">
    <name type="scientific">Ramlibacter agri</name>
    <dbReference type="NCBI Taxonomy" id="2728837"/>
    <lineage>
        <taxon>Bacteria</taxon>
        <taxon>Pseudomonadati</taxon>
        <taxon>Pseudomonadota</taxon>
        <taxon>Betaproteobacteria</taxon>
        <taxon>Burkholderiales</taxon>
        <taxon>Comamonadaceae</taxon>
        <taxon>Ramlibacter</taxon>
    </lineage>
</organism>
<dbReference type="Pfam" id="PF00892">
    <property type="entry name" value="EamA"/>
    <property type="match status" value="2"/>
</dbReference>
<sequence>MPDRKDHLDALATTLLLACCLFWGFQQILIKSTVGEVPPLWQATIRFVGGTALLWLWCWWRKVPLFERDGTLGAGLLAGLLFAGEFTCIYLGLRDTAASRLTVFLYTSPFVVALLLPRLVPAEKLRPVQWVGLVIAFAAVAFAFSEGFAGHATARQLRGDALALGGGIFWGLTTLVIRATKLSNASAEKTLFYQVAVTSAVAPVLSLMLGETWSFAYSGQAWGSIFLQTAIGAFASYLAWMWMLRHYPATQLSSFTFLTPVFGLLFGVLVLHEPLTLQLVLALAGVAVGIVLVSRKKQAVRSGAAHPTATVR</sequence>
<dbReference type="InterPro" id="IPR037185">
    <property type="entry name" value="EmrE-like"/>
</dbReference>
<dbReference type="Gene3D" id="1.10.3730.20">
    <property type="match status" value="1"/>
</dbReference>
<feature type="transmembrane region" description="Helical" evidence="6">
    <location>
        <begin position="277"/>
        <end position="294"/>
    </location>
</feature>
<feature type="transmembrane region" description="Helical" evidence="6">
    <location>
        <begin position="161"/>
        <end position="179"/>
    </location>
</feature>
<feature type="transmembrane region" description="Helical" evidence="6">
    <location>
        <begin position="72"/>
        <end position="92"/>
    </location>
</feature>
<reference evidence="8 9" key="1">
    <citation type="submission" date="2020-04" db="EMBL/GenBank/DDBJ databases">
        <title>Ramlibacter sp. G-1-2-2 isolated from soil.</title>
        <authorList>
            <person name="Dahal R.H."/>
        </authorList>
    </citation>
    <scope>NUCLEOTIDE SEQUENCE [LARGE SCALE GENOMIC DNA]</scope>
    <source>
        <strain evidence="8 9">G-1-2-2</strain>
    </source>
</reference>
<evidence type="ECO:0000256" key="6">
    <source>
        <dbReference type="SAM" id="Phobius"/>
    </source>
</evidence>
<evidence type="ECO:0000256" key="3">
    <source>
        <dbReference type="ARBA" id="ARBA00022692"/>
    </source>
</evidence>
<keyword evidence="9" id="KW-1185">Reference proteome</keyword>
<proteinExistence type="predicted"/>
<dbReference type="GO" id="GO:0005886">
    <property type="term" value="C:plasma membrane"/>
    <property type="evidence" value="ECO:0007669"/>
    <property type="project" value="UniProtKB-SubCell"/>
</dbReference>
<gene>
    <name evidence="8" type="ORF">HHL11_01670</name>
</gene>
<dbReference type="PANTHER" id="PTHR32322">
    <property type="entry name" value="INNER MEMBRANE TRANSPORTER"/>
    <property type="match status" value="1"/>
</dbReference>